<dbReference type="Pfam" id="PF25372">
    <property type="entry name" value="DUF7885"/>
    <property type="match status" value="1"/>
</dbReference>
<keyword evidence="1" id="KW-0833">Ubl conjugation pathway</keyword>
<name>A0A3B0J5T7_DROGU</name>
<accession>A0A3B0J5T7</accession>
<dbReference type="FunFam" id="3.80.10.10:FF:001859">
    <property type="entry name" value="Uncharacterized protein, isoform B"/>
    <property type="match status" value="1"/>
</dbReference>
<sequence>MSSLEYSSARYDELPLEIVLKIFGYLDYSDLLAAGSTCHLWHSALDQTEFKARTRVCFSKVVLSDQQSPAVDLMRCDRRFNHFMLEDVTLGQAPELLRFLGQTAQSLALDNVDLNDKQFYGMLGVLPHLHSLSLKRCLPLFMSGSFLENGTNSSSILNELATNLSGMRELSLCDNQYLTDAILMRLTSFMPRLEVINMAGCQIAFHNALQLRFYPNASQSDSVMLSELLLTFTFILTMLSLKQRTLRELNFSHTLIGQSLLPLGQLNLKLQRLYLAGCRQLNATTIRTFLATQPLLTALDLSGTTCVTDENLACIAETNSQLENLKINCCTRVTNVGAIHLHKLRRLKSLDISNCDGITSDGITAGVAAEENSIMLELNVSHLQICEECVKSIASNLRSLRSLHLNNCVNGVTDEAIQFVIGQLRWLRDLSLEHCSGLTDAGLTGLNISKLEQSRKQLGPQASTMENFYPPYSHSLGERDGSLQSVKISLRSKAEDEIVRDARRKQVMLAAYEMKLIHKEDFQGHNIQQLRGLRTLNLRGCNKISDVSLKYGLKHIELRRLMLSNCQQISLLGMEALVNSCPSIEELDLSDCYNITDKTMQVVTANLPRLRALHISGCSQLTKHTLDAIIVNCTGLQTLSVYRCRSMYADIEERLSGIRTLRNLNMDNMTSIDNAEFFRLKKRLDY</sequence>
<dbReference type="GO" id="GO:0031146">
    <property type="term" value="P:SCF-dependent proteasomal ubiquitin-dependent protein catabolic process"/>
    <property type="evidence" value="ECO:0007669"/>
    <property type="project" value="TreeGrafter"/>
</dbReference>
<dbReference type="InterPro" id="IPR057207">
    <property type="entry name" value="FBXL15_LRR"/>
</dbReference>
<dbReference type="SUPFAM" id="SSF81383">
    <property type="entry name" value="F-box domain"/>
    <property type="match status" value="1"/>
</dbReference>
<proteinExistence type="predicted"/>
<dbReference type="InterPro" id="IPR001810">
    <property type="entry name" value="F-box_dom"/>
</dbReference>
<dbReference type="EMBL" id="OUUW01000001">
    <property type="protein sequence ID" value="SPP75203.1"/>
    <property type="molecule type" value="Genomic_DNA"/>
</dbReference>
<dbReference type="STRING" id="7266.A0A3B0J5T7"/>
<evidence type="ECO:0000313" key="4">
    <source>
        <dbReference type="Proteomes" id="UP000268350"/>
    </source>
</evidence>
<dbReference type="FunFam" id="3.80.10.10:FF:000647">
    <property type="entry name" value="Leucine-rich repeat-containing 29"/>
    <property type="match status" value="1"/>
</dbReference>
<dbReference type="SMART" id="SM00256">
    <property type="entry name" value="FBOX"/>
    <property type="match status" value="1"/>
</dbReference>
<dbReference type="InterPro" id="IPR036047">
    <property type="entry name" value="F-box-like_dom_sf"/>
</dbReference>
<dbReference type="Pfam" id="PF12937">
    <property type="entry name" value="F-box-like"/>
    <property type="match status" value="1"/>
</dbReference>
<evidence type="ECO:0000259" key="2">
    <source>
        <dbReference type="PROSITE" id="PS50181"/>
    </source>
</evidence>
<dbReference type="AlphaFoldDB" id="A0A3B0J5T7"/>
<dbReference type="PROSITE" id="PS50181">
    <property type="entry name" value="FBOX"/>
    <property type="match status" value="1"/>
</dbReference>
<dbReference type="InterPro" id="IPR032675">
    <property type="entry name" value="LRR_dom_sf"/>
</dbReference>
<dbReference type="SUPFAM" id="SSF52058">
    <property type="entry name" value="L domain-like"/>
    <property type="match status" value="1"/>
</dbReference>
<reference evidence="4" key="1">
    <citation type="submission" date="2018-01" db="EMBL/GenBank/DDBJ databases">
        <authorList>
            <person name="Alioto T."/>
            <person name="Alioto T."/>
        </authorList>
    </citation>
    <scope>NUCLEOTIDE SEQUENCE [LARGE SCALE GENOMIC DNA]</scope>
</reference>
<dbReference type="SMART" id="SM00367">
    <property type="entry name" value="LRR_CC"/>
    <property type="match status" value="10"/>
</dbReference>
<gene>
    <name evidence="3" type="ORF">DGUA_6G002968</name>
</gene>
<evidence type="ECO:0000313" key="3">
    <source>
        <dbReference type="EMBL" id="SPP75203.1"/>
    </source>
</evidence>
<protein>
    <submittedName>
        <fullName evidence="3">Blast:Leucine-rich repeat-containing protein 29</fullName>
    </submittedName>
</protein>
<dbReference type="Proteomes" id="UP000268350">
    <property type="component" value="Unassembled WGS sequence"/>
</dbReference>
<organism evidence="3 4">
    <name type="scientific">Drosophila guanche</name>
    <name type="common">Fruit fly</name>
    <dbReference type="NCBI Taxonomy" id="7266"/>
    <lineage>
        <taxon>Eukaryota</taxon>
        <taxon>Metazoa</taxon>
        <taxon>Ecdysozoa</taxon>
        <taxon>Arthropoda</taxon>
        <taxon>Hexapoda</taxon>
        <taxon>Insecta</taxon>
        <taxon>Pterygota</taxon>
        <taxon>Neoptera</taxon>
        <taxon>Endopterygota</taxon>
        <taxon>Diptera</taxon>
        <taxon>Brachycera</taxon>
        <taxon>Muscomorpha</taxon>
        <taxon>Ephydroidea</taxon>
        <taxon>Drosophilidae</taxon>
        <taxon>Drosophila</taxon>
        <taxon>Sophophora</taxon>
    </lineage>
</organism>
<dbReference type="GO" id="GO:0019005">
    <property type="term" value="C:SCF ubiquitin ligase complex"/>
    <property type="evidence" value="ECO:0007669"/>
    <property type="project" value="TreeGrafter"/>
</dbReference>
<keyword evidence="4" id="KW-1185">Reference proteome</keyword>
<dbReference type="InterPro" id="IPR006553">
    <property type="entry name" value="Leu-rich_rpt_Cys-con_subtyp"/>
</dbReference>
<dbReference type="OrthoDB" id="27842at2759"/>
<feature type="domain" description="F-box" evidence="2">
    <location>
        <begin position="8"/>
        <end position="54"/>
    </location>
</feature>
<dbReference type="Gene3D" id="3.80.10.10">
    <property type="entry name" value="Ribonuclease Inhibitor"/>
    <property type="match status" value="3"/>
</dbReference>
<evidence type="ECO:0000256" key="1">
    <source>
        <dbReference type="ARBA" id="ARBA00022786"/>
    </source>
</evidence>
<dbReference type="PANTHER" id="PTHR13318:SF247">
    <property type="entry name" value="GH16156P"/>
    <property type="match status" value="1"/>
</dbReference>
<dbReference type="OMA" id="FNMRTRV"/>
<dbReference type="PANTHER" id="PTHR13318">
    <property type="entry name" value="PARTNER OF PAIRED, ISOFORM B-RELATED"/>
    <property type="match status" value="1"/>
</dbReference>